<protein>
    <submittedName>
        <fullName evidence="1">Uncharacterized protein</fullName>
    </submittedName>
</protein>
<evidence type="ECO:0000313" key="1">
    <source>
        <dbReference type="EMBL" id="GBO12592.1"/>
    </source>
</evidence>
<evidence type="ECO:0000313" key="2">
    <source>
        <dbReference type="Proteomes" id="UP000499080"/>
    </source>
</evidence>
<name>A0A4Y2UK56_ARAVE</name>
<accession>A0A4Y2UK56</accession>
<reference evidence="1 2" key="1">
    <citation type="journal article" date="2019" name="Sci. Rep.">
        <title>Orb-weaving spider Araneus ventricosus genome elucidates the spidroin gene catalogue.</title>
        <authorList>
            <person name="Kono N."/>
            <person name="Nakamura H."/>
            <person name="Ohtoshi R."/>
            <person name="Moran D.A.P."/>
            <person name="Shinohara A."/>
            <person name="Yoshida Y."/>
            <person name="Fujiwara M."/>
            <person name="Mori M."/>
            <person name="Tomita M."/>
            <person name="Arakawa K."/>
        </authorList>
    </citation>
    <scope>NUCLEOTIDE SEQUENCE [LARGE SCALE GENOMIC DNA]</scope>
</reference>
<comment type="caution">
    <text evidence="1">The sequence shown here is derived from an EMBL/GenBank/DDBJ whole genome shotgun (WGS) entry which is preliminary data.</text>
</comment>
<proteinExistence type="predicted"/>
<dbReference type="Proteomes" id="UP000499080">
    <property type="component" value="Unassembled WGS sequence"/>
</dbReference>
<dbReference type="EMBL" id="BGPR01037080">
    <property type="protein sequence ID" value="GBO12592.1"/>
    <property type="molecule type" value="Genomic_DNA"/>
</dbReference>
<organism evidence="1 2">
    <name type="scientific">Araneus ventricosus</name>
    <name type="common">Orbweaver spider</name>
    <name type="synonym">Epeira ventricosa</name>
    <dbReference type="NCBI Taxonomy" id="182803"/>
    <lineage>
        <taxon>Eukaryota</taxon>
        <taxon>Metazoa</taxon>
        <taxon>Ecdysozoa</taxon>
        <taxon>Arthropoda</taxon>
        <taxon>Chelicerata</taxon>
        <taxon>Arachnida</taxon>
        <taxon>Araneae</taxon>
        <taxon>Araneomorphae</taxon>
        <taxon>Entelegynae</taxon>
        <taxon>Araneoidea</taxon>
        <taxon>Araneidae</taxon>
        <taxon>Araneus</taxon>
    </lineage>
</organism>
<keyword evidence="2" id="KW-1185">Reference proteome</keyword>
<gene>
    <name evidence="1" type="ORF">AVEN_246448_1</name>
</gene>
<sequence>MDRAPKRTSFALQGIPVTKVQNRQHYSVIQAHSLYRLGSVMYMESSELLMIHVTQFRRRAVSCRALVTSPSRFSSIRFRQLVLQRELPKRS</sequence>
<dbReference type="AlphaFoldDB" id="A0A4Y2UK56"/>